<dbReference type="SMART" id="SM00093">
    <property type="entry name" value="SERPIN"/>
    <property type="match status" value="1"/>
</dbReference>
<dbReference type="InterPro" id="IPR042178">
    <property type="entry name" value="Serpin_sf_1"/>
</dbReference>
<comment type="caution">
    <text evidence="4">The sequence shown here is derived from an EMBL/GenBank/DDBJ whole genome shotgun (WGS) entry which is preliminary data.</text>
</comment>
<dbReference type="Proteomes" id="UP000275473">
    <property type="component" value="Unassembled WGS sequence"/>
</dbReference>
<dbReference type="SUPFAM" id="SSF56574">
    <property type="entry name" value="Serpins"/>
    <property type="match status" value="1"/>
</dbReference>
<dbReference type="InterPro" id="IPR042185">
    <property type="entry name" value="Serpin_sf_2"/>
</dbReference>
<dbReference type="PANTHER" id="PTHR11461:SF211">
    <property type="entry name" value="GH10112P-RELATED"/>
    <property type="match status" value="1"/>
</dbReference>
<dbReference type="PROSITE" id="PS51257">
    <property type="entry name" value="PROKAR_LIPOPROTEIN"/>
    <property type="match status" value="1"/>
</dbReference>
<keyword evidence="2" id="KW-0732">Signal</keyword>
<dbReference type="InterPro" id="IPR000215">
    <property type="entry name" value="Serpin_fam"/>
</dbReference>
<evidence type="ECO:0000313" key="5">
    <source>
        <dbReference type="Proteomes" id="UP000275473"/>
    </source>
</evidence>
<dbReference type="AlphaFoldDB" id="A0A3M8PC55"/>
<feature type="chain" id="PRO_5039692671" evidence="2">
    <location>
        <begin position="20"/>
        <end position="420"/>
    </location>
</feature>
<dbReference type="Pfam" id="PF00079">
    <property type="entry name" value="Serpin"/>
    <property type="match status" value="1"/>
</dbReference>
<name>A0A3M8PC55_9BACL</name>
<dbReference type="RefSeq" id="WP_123163960.1">
    <property type="nucleotide sequence ID" value="NZ_RIAX01000001.1"/>
</dbReference>
<dbReference type="InterPro" id="IPR023795">
    <property type="entry name" value="Serpin_CS"/>
</dbReference>
<gene>
    <name evidence="4" type="ORF">EEX84_02375</name>
</gene>
<dbReference type="CDD" id="cd19588">
    <property type="entry name" value="serpin_miropin-like"/>
    <property type="match status" value="1"/>
</dbReference>
<accession>A0A3M8PC55</accession>
<keyword evidence="5" id="KW-1185">Reference proteome</keyword>
<evidence type="ECO:0000256" key="1">
    <source>
        <dbReference type="RuleBase" id="RU000411"/>
    </source>
</evidence>
<dbReference type="PANTHER" id="PTHR11461">
    <property type="entry name" value="SERINE PROTEASE INHIBITOR, SERPIN"/>
    <property type="match status" value="1"/>
</dbReference>
<dbReference type="Gene3D" id="3.30.497.10">
    <property type="entry name" value="Antithrombin, subunit I, domain 2"/>
    <property type="match status" value="1"/>
</dbReference>
<evidence type="ECO:0000259" key="3">
    <source>
        <dbReference type="SMART" id="SM00093"/>
    </source>
</evidence>
<dbReference type="OrthoDB" id="9764871at2"/>
<evidence type="ECO:0000313" key="4">
    <source>
        <dbReference type="EMBL" id="RNF41213.1"/>
    </source>
</evidence>
<comment type="similarity">
    <text evidence="1">Belongs to the serpin family.</text>
</comment>
<dbReference type="PROSITE" id="PS00284">
    <property type="entry name" value="SERPIN"/>
    <property type="match status" value="1"/>
</dbReference>
<dbReference type="InterPro" id="IPR023796">
    <property type="entry name" value="Serpin_dom"/>
</dbReference>
<protein>
    <submittedName>
        <fullName evidence="4">Serpin family protein</fullName>
    </submittedName>
</protein>
<organism evidence="4 5">
    <name type="scientific">Planococcus salinus</name>
    <dbReference type="NCBI Taxonomy" id="1848460"/>
    <lineage>
        <taxon>Bacteria</taxon>
        <taxon>Bacillati</taxon>
        <taxon>Bacillota</taxon>
        <taxon>Bacilli</taxon>
        <taxon>Bacillales</taxon>
        <taxon>Caryophanaceae</taxon>
        <taxon>Planococcus</taxon>
    </lineage>
</organism>
<reference evidence="4 5" key="1">
    <citation type="journal article" date="2018" name="Int. J. Syst. Evol. Microbiol.">
        <title>Planococcus salinus sp. nov., a moderately halophilic bacterium isolated from a saline-alkali soil.</title>
        <authorList>
            <person name="Gan L."/>
        </authorList>
    </citation>
    <scope>NUCLEOTIDE SEQUENCE [LARGE SCALE GENOMIC DNA]</scope>
    <source>
        <strain evidence="4 5">LCB217</strain>
    </source>
</reference>
<dbReference type="InterPro" id="IPR036186">
    <property type="entry name" value="Serpin_sf"/>
</dbReference>
<dbReference type="EMBL" id="RIAX01000001">
    <property type="protein sequence ID" value="RNF41213.1"/>
    <property type="molecule type" value="Genomic_DNA"/>
</dbReference>
<feature type="signal peptide" evidence="2">
    <location>
        <begin position="1"/>
        <end position="19"/>
    </location>
</feature>
<dbReference type="GO" id="GO:0005615">
    <property type="term" value="C:extracellular space"/>
    <property type="evidence" value="ECO:0007669"/>
    <property type="project" value="InterPro"/>
</dbReference>
<sequence>MNQTLKILMMAGLVFGLTACNTATQQANPETGGDVKSLVIAEDVEYGQEDYKKIVNANNQLGMDLIAQVPADDYGNMFVSPLSLYMALSMLYNGAAGDTKAEIADVLHATISPDEMNKANASLSMMLAGNSDSVQLAISNSIWLNQSYDFQPEFAQNTQDYFNAKTEKIDVSDPESADLINGWVKDSTNGMIEKMVEKPLPKNLKTILLNAVYFNGKWHTPFEEKNTEEQPFHLADGTTVDMPFMKMEQHWSYMENDQFQAVALPYGDWEASMYVFLPKEHSSLEEFKTALTPDNWNNWRRSFNTGEGLVSLPKFEMEYEIQLNDALMALGMETAFGASDLSNMYEQGSGQISHVKQKTALKVDEKGTEAAAVTEVAIAVSSEQPEHFTLEVNRPFFVAIEDTETSTILFLGAVSNPAVE</sequence>
<evidence type="ECO:0000256" key="2">
    <source>
        <dbReference type="SAM" id="SignalP"/>
    </source>
</evidence>
<proteinExistence type="inferred from homology"/>
<feature type="domain" description="Serpin" evidence="3">
    <location>
        <begin position="63"/>
        <end position="417"/>
    </location>
</feature>
<dbReference type="Gene3D" id="2.30.39.10">
    <property type="entry name" value="Alpha-1-antitrypsin, domain 1"/>
    <property type="match status" value="1"/>
</dbReference>
<dbReference type="GO" id="GO:0004867">
    <property type="term" value="F:serine-type endopeptidase inhibitor activity"/>
    <property type="evidence" value="ECO:0007669"/>
    <property type="project" value="InterPro"/>
</dbReference>